<sequence>MPPKSNRKDDLEEILVYIEECLEACKRGLYEHPWNFKKALSEANEASNFAMAYGMKDIERSIRYYQAECCRKLKWWEEAYELYERCTVVTEEDKQWVREMQLHCRAEAERLRGDDTEGLSRDNAGTSKPRKRLRPSHQEGRGNVKEHRGAEIEIVVTF</sequence>
<dbReference type="OrthoDB" id="4897830at2759"/>
<feature type="compositionally biased region" description="Basic and acidic residues" evidence="1">
    <location>
        <begin position="136"/>
        <end position="146"/>
    </location>
</feature>
<proteinExistence type="predicted"/>
<gene>
    <name evidence="2" type="ORF">TRIATDRAFT_318857</name>
</gene>
<dbReference type="EMBL" id="ABDG02000024">
    <property type="protein sequence ID" value="EHK45350.1"/>
    <property type="molecule type" value="Genomic_DNA"/>
</dbReference>
<evidence type="ECO:0000256" key="1">
    <source>
        <dbReference type="SAM" id="MobiDB-lite"/>
    </source>
</evidence>
<protein>
    <submittedName>
        <fullName evidence="2">Uncharacterized protein</fullName>
    </submittedName>
</protein>
<dbReference type="HOGENOM" id="CLU_1777719_0_0_1"/>
<dbReference type="AlphaFoldDB" id="G9NWJ5"/>
<evidence type="ECO:0000313" key="2">
    <source>
        <dbReference type="EMBL" id="EHK45350.1"/>
    </source>
</evidence>
<organism evidence="2 3">
    <name type="scientific">Hypocrea atroviridis (strain ATCC 20476 / IMI 206040)</name>
    <name type="common">Trichoderma atroviride</name>
    <dbReference type="NCBI Taxonomy" id="452589"/>
    <lineage>
        <taxon>Eukaryota</taxon>
        <taxon>Fungi</taxon>
        <taxon>Dikarya</taxon>
        <taxon>Ascomycota</taxon>
        <taxon>Pezizomycotina</taxon>
        <taxon>Sordariomycetes</taxon>
        <taxon>Hypocreomycetidae</taxon>
        <taxon>Hypocreales</taxon>
        <taxon>Hypocreaceae</taxon>
        <taxon>Trichoderma</taxon>
    </lineage>
</organism>
<dbReference type="Proteomes" id="UP000005426">
    <property type="component" value="Unassembled WGS sequence"/>
</dbReference>
<evidence type="ECO:0000313" key="3">
    <source>
        <dbReference type="Proteomes" id="UP000005426"/>
    </source>
</evidence>
<accession>G9NWJ5</accession>
<feature type="region of interest" description="Disordered" evidence="1">
    <location>
        <begin position="115"/>
        <end position="146"/>
    </location>
</feature>
<comment type="caution">
    <text evidence="2">The sequence shown here is derived from an EMBL/GenBank/DDBJ whole genome shotgun (WGS) entry which is preliminary data.</text>
</comment>
<name>G9NWJ5_HYPAI</name>
<keyword evidence="3" id="KW-1185">Reference proteome</keyword>
<reference evidence="2 3" key="1">
    <citation type="journal article" date="2011" name="Genome Biol.">
        <title>Comparative genome sequence analysis underscores mycoparasitism as the ancestral life style of Trichoderma.</title>
        <authorList>
            <person name="Kubicek C.P."/>
            <person name="Herrera-Estrella A."/>
            <person name="Seidl-Seiboth V."/>
            <person name="Martinez D.A."/>
            <person name="Druzhinina I.S."/>
            <person name="Thon M."/>
            <person name="Zeilinger S."/>
            <person name="Casas-Flores S."/>
            <person name="Horwitz B.A."/>
            <person name="Mukherjee P.K."/>
            <person name="Mukherjee M."/>
            <person name="Kredics L."/>
            <person name="Alcaraz L.D."/>
            <person name="Aerts A."/>
            <person name="Antal Z."/>
            <person name="Atanasova L."/>
            <person name="Cervantes-Badillo M.G."/>
            <person name="Challacombe J."/>
            <person name="Chertkov O."/>
            <person name="McCluskey K."/>
            <person name="Coulpier F."/>
            <person name="Deshpande N."/>
            <person name="von Doehren H."/>
            <person name="Ebbole D.J."/>
            <person name="Esquivel-Naranjo E.U."/>
            <person name="Fekete E."/>
            <person name="Flipphi M."/>
            <person name="Glaser F."/>
            <person name="Gomez-Rodriguez E.Y."/>
            <person name="Gruber S."/>
            <person name="Han C."/>
            <person name="Henrissat B."/>
            <person name="Hermosa R."/>
            <person name="Hernandez-Onate M."/>
            <person name="Karaffa L."/>
            <person name="Kosti I."/>
            <person name="Le Crom S."/>
            <person name="Lindquist E."/>
            <person name="Lucas S."/>
            <person name="Luebeck M."/>
            <person name="Luebeck P.S."/>
            <person name="Margeot A."/>
            <person name="Metz B."/>
            <person name="Misra M."/>
            <person name="Nevalainen H."/>
            <person name="Omann M."/>
            <person name="Packer N."/>
            <person name="Perrone G."/>
            <person name="Uresti-Rivera E.E."/>
            <person name="Salamov A."/>
            <person name="Schmoll M."/>
            <person name="Seiboth B."/>
            <person name="Shapiro H."/>
            <person name="Sukno S."/>
            <person name="Tamayo-Ramos J.A."/>
            <person name="Tisch D."/>
            <person name="Wiest A."/>
            <person name="Wilkinson H.H."/>
            <person name="Zhang M."/>
            <person name="Coutinho P.M."/>
            <person name="Kenerley C.M."/>
            <person name="Monte E."/>
            <person name="Baker S.E."/>
            <person name="Grigoriev I.V."/>
        </authorList>
    </citation>
    <scope>NUCLEOTIDE SEQUENCE [LARGE SCALE GENOMIC DNA]</scope>
    <source>
        <strain evidence="3">ATCC 20476 / IMI 206040</strain>
    </source>
</reference>